<keyword evidence="4" id="KW-0238">DNA-binding</keyword>
<feature type="region of interest" description="Disordered" evidence="7">
    <location>
        <begin position="516"/>
        <end position="549"/>
    </location>
</feature>
<evidence type="ECO:0000256" key="1">
    <source>
        <dbReference type="ARBA" id="ARBA00004123"/>
    </source>
</evidence>
<feature type="compositionally biased region" description="Low complexity" evidence="7">
    <location>
        <begin position="434"/>
        <end position="453"/>
    </location>
</feature>
<dbReference type="AlphaFoldDB" id="A0A074ZP73"/>
<proteinExistence type="inferred from homology"/>
<name>A0A074ZP73_OPIVI</name>
<evidence type="ECO:0000259" key="8">
    <source>
        <dbReference type="PROSITE" id="PS50888"/>
    </source>
</evidence>
<protein>
    <recommendedName>
        <fullName evidence="8">BHLH domain-containing protein</fullName>
    </recommendedName>
</protein>
<evidence type="ECO:0000256" key="5">
    <source>
        <dbReference type="ARBA" id="ARBA00023163"/>
    </source>
</evidence>
<dbReference type="GO" id="GO:0000978">
    <property type="term" value="F:RNA polymerase II cis-regulatory region sequence-specific DNA binding"/>
    <property type="evidence" value="ECO:0007669"/>
    <property type="project" value="TreeGrafter"/>
</dbReference>
<feature type="compositionally biased region" description="Polar residues" evidence="7">
    <location>
        <begin position="267"/>
        <end position="280"/>
    </location>
</feature>
<dbReference type="InterPro" id="IPR036638">
    <property type="entry name" value="HLH_DNA-bd_sf"/>
</dbReference>
<reference evidence="9 10" key="1">
    <citation type="submission" date="2013-11" db="EMBL/GenBank/DDBJ databases">
        <title>Opisthorchis viverrini - life in the bile duct.</title>
        <authorList>
            <person name="Young N.D."/>
            <person name="Nagarajan N."/>
            <person name="Lin S.J."/>
            <person name="Korhonen P.K."/>
            <person name="Jex A.R."/>
            <person name="Hall R.S."/>
            <person name="Safavi-Hemami H."/>
            <person name="Kaewkong W."/>
            <person name="Bertrand D."/>
            <person name="Gao S."/>
            <person name="Seet Q."/>
            <person name="Wongkham S."/>
            <person name="Teh B.T."/>
            <person name="Wongkham C."/>
            <person name="Intapan P.M."/>
            <person name="Maleewong W."/>
            <person name="Yang X."/>
            <person name="Hu M."/>
            <person name="Wang Z."/>
            <person name="Hofmann A."/>
            <person name="Sternberg P.W."/>
            <person name="Tan P."/>
            <person name="Wang J."/>
            <person name="Gasser R.B."/>
        </authorList>
    </citation>
    <scope>NUCLEOTIDE SEQUENCE [LARGE SCALE GENOMIC DNA]</scope>
</reference>
<feature type="region of interest" description="Disordered" evidence="7">
    <location>
        <begin position="228"/>
        <end position="305"/>
    </location>
</feature>
<accession>A0A074ZP73</accession>
<keyword evidence="5" id="KW-0804">Transcription</keyword>
<feature type="compositionally biased region" description="Basic and acidic residues" evidence="7">
    <location>
        <begin position="295"/>
        <end position="305"/>
    </location>
</feature>
<keyword evidence="6" id="KW-0539">Nucleus</keyword>
<feature type="compositionally biased region" description="Polar residues" evidence="7">
    <location>
        <begin position="245"/>
        <end position="255"/>
    </location>
</feature>
<evidence type="ECO:0000256" key="6">
    <source>
        <dbReference type="ARBA" id="ARBA00023242"/>
    </source>
</evidence>
<dbReference type="GO" id="GO:0046983">
    <property type="term" value="F:protein dimerization activity"/>
    <property type="evidence" value="ECO:0007669"/>
    <property type="project" value="InterPro"/>
</dbReference>
<feature type="domain" description="BHLH" evidence="8">
    <location>
        <begin position="294"/>
        <end position="349"/>
    </location>
</feature>
<feature type="region of interest" description="Disordered" evidence="7">
    <location>
        <begin position="55"/>
        <end position="75"/>
    </location>
</feature>
<feature type="compositionally biased region" description="Low complexity" evidence="7">
    <location>
        <begin position="235"/>
        <end position="244"/>
    </location>
</feature>
<comment type="subcellular location">
    <subcellularLocation>
        <location evidence="1">Nucleus</location>
    </subcellularLocation>
</comment>
<feature type="region of interest" description="Disordered" evidence="7">
    <location>
        <begin position="425"/>
        <end position="487"/>
    </location>
</feature>
<dbReference type="GO" id="GO:0005634">
    <property type="term" value="C:nucleus"/>
    <property type="evidence" value="ECO:0007669"/>
    <property type="project" value="UniProtKB-SubCell"/>
</dbReference>
<sequence>MMTNIGEMDEDLDEGVVADHLRGTDVNRYPEHNYLTFTNFEKADANWTNLMSRQKTSIEETSPQTSHLSPEPNSISDLASFEYNQRLPSLESSSSASIGRSASGLTSQSLFAWQPFGGATIVHPHSQASSLHSAGGHLFPLVSGSSISGTYGTDFPNLSPSSGAGIAIPSHEKADSQFNPLSYANVSAAIAASGRLRASVSSPTAQDLQPLRMEMGLSGANPLTIATPIPTYAPSAGSSNSQSSTPAHQGFTFTPNGGGSSAASSSVPQQLSTGNLSNQPYDDVPKSMNFKQRSKKESHNRIERKRRDYINSQIVYLSSLLPPELYRDVDGRRNKGSVLRLSVNYIKDLREAVSHMSALKQENTLARQVIPLLRKRIETLERIIQEQACGSHTAVSTASPTAAVGLRSSPSVEALYQSWLVISDNNQRTPNNGSTSSLTPTTRNPNPPRVTSTSLSDPHNFFPDMLQGDTESELDSGGSGMRCPSNPARLVNMKREQTEEDRIAGSAPSRVRMDACRLPPPRQSFTDLSAASSGNRMEDENGTSGNNVRFEHQPNLSYERYHRLMQPTCQPGIFGHNE</sequence>
<keyword evidence="10" id="KW-1185">Reference proteome</keyword>
<dbReference type="SMART" id="SM00353">
    <property type="entry name" value="HLH"/>
    <property type="match status" value="1"/>
</dbReference>
<evidence type="ECO:0000256" key="3">
    <source>
        <dbReference type="ARBA" id="ARBA00023015"/>
    </source>
</evidence>
<dbReference type="Pfam" id="PF00010">
    <property type="entry name" value="HLH"/>
    <property type="match status" value="1"/>
</dbReference>
<evidence type="ECO:0000313" key="9">
    <source>
        <dbReference type="EMBL" id="KER27612.1"/>
    </source>
</evidence>
<dbReference type="RefSeq" id="XP_009168591.1">
    <property type="nucleotide sequence ID" value="XM_009170327.1"/>
</dbReference>
<dbReference type="SUPFAM" id="SSF47459">
    <property type="entry name" value="HLH, helix-loop-helix DNA-binding domain"/>
    <property type="match status" value="1"/>
</dbReference>
<dbReference type="InterPro" id="IPR011598">
    <property type="entry name" value="bHLH_dom"/>
</dbReference>
<dbReference type="GO" id="GO:0000981">
    <property type="term" value="F:DNA-binding transcription factor activity, RNA polymerase II-specific"/>
    <property type="evidence" value="ECO:0007669"/>
    <property type="project" value="TreeGrafter"/>
</dbReference>
<evidence type="ECO:0000313" key="10">
    <source>
        <dbReference type="Proteomes" id="UP000054324"/>
    </source>
</evidence>
<dbReference type="KEGG" id="ovi:T265_05336"/>
<dbReference type="PROSITE" id="PS50888">
    <property type="entry name" value="BHLH"/>
    <property type="match status" value="1"/>
</dbReference>
<evidence type="ECO:0000256" key="2">
    <source>
        <dbReference type="ARBA" id="ARBA00008289"/>
    </source>
</evidence>
<organism evidence="9 10">
    <name type="scientific">Opisthorchis viverrini</name>
    <name type="common">Southeast Asian liver fluke</name>
    <dbReference type="NCBI Taxonomy" id="6198"/>
    <lineage>
        <taxon>Eukaryota</taxon>
        <taxon>Metazoa</taxon>
        <taxon>Spiralia</taxon>
        <taxon>Lophotrochozoa</taxon>
        <taxon>Platyhelminthes</taxon>
        <taxon>Trematoda</taxon>
        <taxon>Digenea</taxon>
        <taxon>Opisthorchiida</taxon>
        <taxon>Opisthorchiata</taxon>
        <taxon>Opisthorchiidae</taxon>
        <taxon>Opisthorchis</taxon>
    </lineage>
</organism>
<dbReference type="PANTHER" id="PTHR45776:SF2">
    <property type="entry name" value="MIP04163P"/>
    <property type="match status" value="1"/>
</dbReference>
<keyword evidence="3" id="KW-0805">Transcription regulation</keyword>
<evidence type="ECO:0000256" key="7">
    <source>
        <dbReference type="SAM" id="MobiDB-lite"/>
    </source>
</evidence>
<dbReference type="EMBL" id="KL596718">
    <property type="protein sequence ID" value="KER27612.1"/>
    <property type="molecule type" value="Genomic_DNA"/>
</dbReference>
<dbReference type="PANTHER" id="PTHR45776">
    <property type="entry name" value="MIP04163P"/>
    <property type="match status" value="1"/>
</dbReference>
<dbReference type="GeneID" id="20319518"/>
<comment type="similarity">
    <text evidence="2">Belongs to the MiT/TFE family.</text>
</comment>
<dbReference type="CTD" id="20319518"/>
<dbReference type="STRING" id="6198.A0A074ZP73"/>
<dbReference type="Gene3D" id="4.10.280.10">
    <property type="entry name" value="Helix-loop-helix DNA-binding domain"/>
    <property type="match status" value="1"/>
</dbReference>
<dbReference type="OrthoDB" id="6242697at2759"/>
<dbReference type="Proteomes" id="UP000054324">
    <property type="component" value="Unassembled WGS sequence"/>
</dbReference>
<feature type="compositionally biased region" description="Polar residues" evidence="7">
    <location>
        <begin position="523"/>
        <end position="535"/>
    </location>
</feature>
<gene>
    <name evidence="9" type="ORF">T265_05336</name>
</gene>
<evidence type="ECO:0000256" key="4">
    <source>
        <dbReference type="ARBA" id="ARBA00023125"/>
    </source>
</evidence>